<dbReference type="AlphaFoldDB" id="R0KAF1"/>
<proteinExistence type="predicted"/>
<protein>
    <submittedName>
        <fullName evidence="1">Uncharacterized protein</fullName>
    </submittedName>
</protein>
<sequence>MTPCTFTGCVDRGDVRLGHQSKLFSNNGLPQQYADIPKKPHGSSFLYSDEGRIASKFKTSIQPTKPWKVDNSRTLGLIQKPDTVTRNGYWIKFLDSTENSRLLADPASDLGRGEAKPPPSCPPAPISASAWHLGGTEQSCTPGRTRSNMKPLIRTGPSDGAMQVTFACTLHAGKIPMHIPISFQLNKRASFQTCNHRVCFSPSLFSIWRRPANSVLYYLFMQTLHCKRSQKS</sequence>
<organism evidence="1 2">
    <name type="scientific">Anas platyrhynchos</name>
    <name type="common">Mallard</name>
    <name type="synonym">Anas boschas</name>
    <dbReference type="NCBI Taxonomy" id="8839"/>
    <lineage>
        <taxon>Eukaryota</taxon>
        <taxon>Metazoa</taxon>
        <taxon>Chordata</taxon>
        <taxon>Craniata</taxon>
        <taxon>Vertebrata</taxon>
        <taxon>Euteleostomi</taxon>
        <taxon>Archelosauria</taxon>
        <taxon>Archosauria</taxon>
        <taxon>Dinosauria</taxon>
        <taxon>Saurischia</taxon>
        <taxon>Theropoda</taxon>
        <taxon>Coelurosauria</taxon>
        <taxon>Aves</taxon>
        <taxon>Neognathae</taxon>
        <taxon>Galloanserae</taxon>
        <taxon>Anseriformes</taxon>
        <taxon>Anatidae</taxon>
        <taxon>Anatinae</taxon>
        <taxon>Anas</taxon>
    </lineage>
</organism>
<dbReference type="Proteomes" id="UP000296049">
    <property type="component" value="Unassembled WGS sequence"/>
</dbReference>
<keyword evidence="2" id="KW-1185">Reference proteome</keyword>
<evidence type="ECO:0000313" key="2">
    <source>
        <dbReference type="Proteomes" id="UP000296049"/>
    </source>
</evidence>
<evidence type="ECO:0000313" key="1">
    <source>
        <dbReference type="EMBL" id="EOB07286.1"/>
    </source>
</evidence>
<dbReference type="EMBL" id="KB742541">
    <property type="protein sequence ID" value="EOB07286.1"/>
    <property type="molecule type" value="Genomic_DNA"/>
</dbReference>
<gene>
    <name evidence="1" type="ORF">Anapl_13742</name>
</gene>
<reference evidence="2" key="1">
    <citation type="journal article" date="2013" name="Nat. Genet.">
        <title>The duck genome and transcriptome provide insight into an avian influenza virus reservoir species.</title>
        <authorList>
            <person name="Huang Y."/>
            <person name="Li Y."/>
            <person name="Burt D.W."/>
            <person name="Chen H."/>
            <person name="Zhang Y."/>
            <person name="Qian W."/>
            <person name="Kim H."/>
            <person name="Gan S."/>
            <person name="Zhao Y."/>
            <person name="Li J."/>
            <person name="Yi K."/>
            <person name="Feng H."/>
            <person name="Zhu P."/>
            <person name="Li B."/>
            <person name="Liu Q."/>
            <person name="Fairley S."/>
            <person name="Magor K.E."/>
            <person name="Du Z."/>
            <person name="Hu X."/>
            <person name="Goodman L."/>
            <person name="Tafer H."/>
            <person name="Vignal A."/>
            <person name="Lee T."/>
            <person name="Kim K.W."/>
            <person name="Sheng Z."/>
            <person name="An Y."/>
            <person name="Searle S."/>
            <person name="Herrero J."/>
            <person name="Groenen M.A."/>
            <person name="Crooijmans R.P."/>
            <person name="Faraut T."/>
            <person name="Cai Q."/>
            <person name="Webster R.G."/>
            <person name="Aldridge J.R."/>
            <person name="Warren W.C."/>
            <person name="Bartschat S."/>
            <person name="Kehr S."/>
            <person name="Marz M."/>
            <person name="Stadler P.F."/>
            <person name="Smith J."/>
            <person name="Kraus R.H."/>
            <person name="Zhao Y."/>
            <person name="Ren L."/>
            <person name="Fei J."/>
            <person name="Morisson M."/>
            <person name="Kaiser P."/>
            <person name="Griffin D.K."/>
            <person name="Rao M."/>
            <person name="Pitel F."/>
            <person name="Wang J."/>
            <person name="Li N."/>
        </authorList>
    </citation>
    <scope>NUCLEOTIDE SEQUENCE [LARGE SCALE GENOMIC DNA]</scope>
</reference>
<name>R0KAF1_ANAPL</name>
<accession>R0KAF1</accession>